<dbReference type="RefSeq" id="WP_162645959.1">
    <property type="nucleotide sequence ID" value="NZ_CP048288.1"/>
</dbReference>
<accession>A0A6C0PBS4</accession>
<dbReference type="EMBL" id="CP048288">
    <property type="protein sequence ID" value="QHW35825.1"/>
    <property type="molecule type" value="Genomic_DNA"/>
</dbReference>
<keyword evidence="1" id="KW-0472">Membrane</keyword>
<sequence length="74" mass="9055">MKKFNWMYLAKRFRILAIMGAFYVLAEVLKWPTFAFMLVIFFLFSDLSDMEDEIESIKGDKDQWKDFLINRKRF</sequence>
<dbReference type="KEGG" id="prz:GZH47_33580"/>
<feature type="transmembrane region" description="Helical" evidence="1">
    <location>
        <begin position="21"/>
        <end position="44"/>
    </location>
</feature>
<proteinExistence type="predicted"/>
<reference evidence="2 3" key="1">
    <citation type="submission" date="2020-02" db="EMBL/GenBank/DDBJ databases">
        <title>Paenibacillus sp. nov., isolated from rhizosphere soil of tomato.</title>
        <authorList>
            <person name="Weon H.-Y."/>
            <person name="Lee S.A."/>
        </authorList>
    </citation>
    <scope>NUCLEOTIDE SEQUENCE [LARGE SCALE GENOMIC DNA]</scope>
    <source>
        <strain evidence="2 3">14171R-81</strain>
        <plasmid evidence="2 3">unnamed2</plasmid>
    </source>
</reference>
<keyword evidence="1" id="KW-0812">Transmembrane</keyword>
<evidence type="ECO:0000313" key="3">
    <source>
        <dbReference type="Proteomes" id="UP000479114"/>
    </source>
</evidence>
<evidence type="ECO:0000313" key="2">
    <source>
        <dbReference type="EMBL" id="QHW35825.1"/>
    </source>
</evidence>
<gene>
    <name evidence="2" type="ORF">GZH47_33580</name>
</gene>
<keyword evidence="3" id="KW-1185">Reference proteome</keyword>
<organism evidence="2 3">
    <name type="scientific">Paenibacillus rhizovicinus</name>
    <dbReference type="NCBI Taxonomy" id="2704463"/>
    <lineage>
        <taxon>Bacteria</taxon>
        <taxon>Bacillati</taxon>
        <taxon>Bacillota</taxon>
        <taxon>Bacilli</taxon>
        <taxon>Bacillales</taxon>
        <taxon>Paenibacillaceae</taxon>
        <taxon>Paenibacillus</taxon>
    </lineage>
</organism>
<geneLocation type="plasmid" evidence="2 3">
    <name>unnamed2</name>
</geneLocation>
<keyword evidence="1" id="KW-1133">Transmembrane helix</keyword>
<dbReference type="AlphaFoldDB" id="A0A6C0PBS4"/>
<evidence type="ECO:0000256" key="1">
    <source>
        <dbReference type="SAM" id="Phobius"/>
    </source>
</evidence>
<dbReference type="Proteomes" id="UP000479114">
    <property type="component" value="Plasmid unnamed2"/>
</dbReference>
<name>A0A6C0PBS4_9BACL</name>
<keyword evidence="2" id="KW-0614">Plasmid</keyword>
<protein>
    <submittedName>
        <fullName evidence="2">Uncharacterized protein</fullName>
    </submittedName>
</protein>